<dbReference type="OrthoDB" id="9815953at2"/>
<dbReference type="NCBIfam" id="TIGR02841">
    <property type="entry name" value="spore_YyaC"/>
    <property type="match status" value="1"/>
</dbReference>
<evidence type="ECO:0000313" key="1">
    <source>
        <dbReference type="EMBL" id="RNB83427.1"/>
    </source>
</evidence>
<dbReference type="InterPro" id="IPR023430">
    <property type="entry name" value="Pept_HybD-like_dom_sf"/>
</dbReference>
<dbReference type="RefSeq" id="WP_122920159.1">
    <property type="nucleotide sequence ID" value="NZ_RHHQ01000018.1"/>
</dbReference>
<keyword evidence="2" id="KW-1185">Reference proteome</keyword>
<name>A0A3M8D7R5_9BACL</name>
<organism evidence="1 2">
    <name type="scientific">Brevibacillus fluminis</name>
    <dbReference type="NCBI Taxonomy" id="511487"/>
    <lineage>
        <taxon>Bacteria</taxon>
        <taxon>Bacillati</taxon>
        <taxon>Bacillota</taxon>
        <taxon>Bacilli</taxon>
        <taxon>Bacillales</taxon>
        <taxon>Paenibacillaceae</taxon>
        <taxon>Brevibacillus</taxon>
    </lineage>
</organism>
<keyword evidence="1" id="KW-0378">Hydrolase</keyword>
<dbReference type="GO" id="GO:0008233">
    <property type="term" value="F:peptidase activity"/>
    <property type="evidence" value="ECO:0007669"/>
    <property type="project" value="UniProtKB-KW"/>
</dbReference>
<protein>
    <submittedName>
        <fullName evidence="1">Spore protease YyaC</fullName>
    </submittedName>
</protein>
<dbReference type="EMBL" id="RHHQ01000018">
    <property type="protein sequence ID" value="RNB83427.1"/>
    <property type="molecule type" value="Genomic_DNA"/>
</dbReference>
<keyword evidence="1" id="KW-0645">Protease</keyword>
<dbReference type="Proteomes" id="UP000271031">
    <property type="component" value="Unassembled WGS sequence"/>
</dbReference>
<reference evidence="1 2" key="1">
    <citation type="submission" date="2018-10" db="EMBL/GenBank/DDBJ databases">
        <title>Phylogenomics of Brevibacillus.</title>
        <authorList>
            <person name="Dunlap C."/>
        </authorList>
    </citation>
    <scope>NUCLEOTIDE SEQUENCE [LARGE SCALE GENOMIC DNA]</scope>
    <source>
        <strain evidence="1 2">JCM 15716</strain>
    </source>
</reference>
<accession>A0A3M8D7R5</accession>
<sequence>MSNLNPSYPVSYPSIKVEHRNDNAVELLAQHLYHCLTLRSYDQDVVVLCIGTDRSTGDALGPLVGTKLKDQYLHKMHVYGTLEEPVHAVNLAEKIELITHTHQNPLVIAIDACLGQYSNVGSIHVADGPLKPGAGVKKELPSVGSFHITGIVNVGGFMEYFVLQNTRLFLVMRMAEVIAASLKYADTQLLKAEKRYNTFSLD</sequence>
<dbReference type="GO" id="GO:0006508">
    <property type="term" value="P:proteolysis"/>
    <property type="evidence" value="ECO:0007669"/>
    <property type="project" value="UniProtKB-KW"/>
</dbReference>
<dbReference type="Pfam" id="PF06866">
    <property type="entry name" value="DUF1256"/>
    <property type="match status" value="1"/>
</dbReference>
<proteinExistence type="predicted"/>
<comment type="caution">
    <text evidence="1">The sequence shown here is derived from an EMBL/GenBank/DDBJ whole genome shotgun (WGS) entry which is preliminary data.</text>
</comment>
<evidence type="ECO:0000313" key="2">
    <source>
        <dbReference type="Proteomes" id="UP000271031"/>
    </source>
</evidence>
<dbReference type="InterPro" id="IPR009665">
    <property type="entry name" value="YyaC"/>
</dbReference>
<gene>
    <name evidence="1" type="primary">yyaC</name>
    <name evidence="1" type="ORF">EDM56_22450</name>
</gene>
<dbReference type="AlphaFoldDB" id="A0A3M8D7R5"/>
<dbReference type="SUPFAM" id="SSF53163">
    <property type="entry name" value="HybD-like"/>
    <property type="match status" value="1"/>
</dbReference>